<comment type="function">
    <text evidence="8">Catalyzes the transfer of a phosphate group to glutamate to form L-glutamate 5-phosphate.</text>
</comment>
<dbReference type="CDD" id="cd21157">
    <property type="entry name" value="PUA_G5K"/>
    <property type="match status" value="1"/>
</dbReference>
<dbReference type="InterPro" id="IPR001057">
    <property type="entry name" value="Glu/AcGlu_kinase"/>
</dbReference>
<keyword evidence="4 8" id="KW-0808">Transferase</keyword>
<comment type="catalytic activity">
    <reaction evidence="8">
        <text>L-glutamate + ATP = L-glutamyl 5-phosphate + ADP</text>
        <dbReference type="Rhea" id="RHEA:14877"/>
        <dbReference type="ChEBI" id="CHEBI:29985"/>
        <dbReference type="ChEBI" id="CHEBI:30616"/>
        <dbReference type="ChEBI" id="CHEBI:58274"/>
        <dbReference type="ChEBI" id="CHEBI:456216"/>
        <dbReference type="EC" id="2.7.2.11"/>
    </reaction>
</comment>
<evidence type="ECO:0000256" key="7">
    <source>
        <dbReference type="ARBA" id="ARBA00022840"/>
    </source>
</evidence>
<evidence type="ECO:0000256" key="1">
    <source>
        <dbReference type="ARBA" id="ARBA00022490"/>
    </source>
</evidence>
<dbReference type="SUPFAM" id="SSF88697">
    <property type="entry name" value="PUA domain-like"/>
    <property type="match status" value="1"/>
</dbReference>
<name>A0ABY4LB47_THEAE</name>
<dbReference type="HAMAP" id="MF_00456">
    <property type="entry name" value="ProB"/>
    <property type="match status" value="1"/>
</dbReference>
<dbReference type="EMBL" id="CP051627">
    <property type="protein sequence ID" value="UPT23463.1"/>
    <property type="molecule type" value="Genomic_DNA"/>
</dbReference>
<dbReference type="PANTHER" id="PTHR43654:SF1">
    <property type="entry name" value="ISOPENTENYL PHOSPHATE KINASE"/>
    <property type="match status" value="1"/>
</dbReference>
<feature type="binding site" evidence="8">
    <location>
        <position position="69"/>
    </location>
    <ligand>
        <name>substrate</name>
    </ligand>
</feature>
<dbReference type="Gene3D" id="3.40.1160.10">
    <property type="entry name" value="Acetylglutamate kinase-like"/>
    <property type="match status" value="2"/>
</dbReference>
<gene>
    <name evidence="8" type="primary">proB</name>
    <name evidence="10" type="ORF">FOF52_10910</name>
</gene>
<feature type="binding site" evidence="8">
    <location>
        <begin position="230"/>
        <end position="236"/>
    </location>
    <ligand>
        <name>ATP</name>
        <dbReference type="ChEBI" id="CHEBI:30616"/>
    </ligand>
</feature>
<evidence type="ECO:0000256" key="5">
    <source>
        <dbReference type="ARBA" id="ARBA00022741"/>
    </source>
</evidence>
<dbReference type="Gene3D" id="2.30.130.10">
    <property type="entry name" value="PUA domain"/>
    <property type="match status" value="1"/>
</dbReference>
<dbReference type="Proteomes" id="UP000832041">
    <property type="component" value="Chromosome"/>
</dbReference>
<evidence type="ECO:0000256" key="2">
    <source>
        <dbReference type="ARBA" id="ARBA00022605"/>
    </source>
</evidence>
<evidence type="ECO:0000259" key="9">
    <source>
        <dbReference type="SMART" id="SM00359"/>
    </source>
</evidence>
<dbReference type="EC" id="2.7.2.11" evidence="8"/>
<protein>
    <recommendedName>
        <fullName evidence="8">Glutamate 5-kinase</fullName>
        <ecNumber evidence="8">2.7.2.11</ecNumber>
    </recommendedName>
    <alternativeName>
        <fullName evidence="8">Gamma-glutamyl kinase</fullName>
        <shortName evidence="8">GK</shortName>
    </alternativeName>
</protein>
<dbReference type="InterPro" id="IPR036974">
    <property type="entry name" value="PUA_sf"/>
</dbReference>
<dbReference type="Pfam" id="PF00696">
    <property type="entry name" value="AA_kinase"/>
    <property type="match status" value="1"/>
</dbReference>
<dbReference type="SUPFAM" id="SSF53633">
    <property type="entry name" value="Carbamate kinase-like"/>
    <property type="match status" value="1"/>
</dbReference>
<feature type="binding site" evidence="8">
    <location>
        <position position="29"/>
    </location>
    <ligand>
        <name>ATP</name>
        <dbReference type="ChEBI" id="CHEBI:30616"/>
    </ligand>
</feature>
<dbReference type="InterPro" id="IPR005715">
    <property type="entry name" value="Glu_5kinase/COase_Synthase"/>
</dbReference>
<sequence length="395" mass="41770">MSSERTDDVGRGAGQTRTAIPRARRVVVKVGSSSLTTPEGGIDHDRIRDLTDVLAARRTAGTEVVLVSSGAVAAGMAPLGLTRRPRDLATQQAAASVGQGLLLARYTAEFARHSLTAAQILLTADDLMRRAQYRNAQRAMSRLLEIGAVPIVNENDTVATHEIRFGDNDRLAALVAHLLRADVLVLLTDVDALYDGNPSLPTSRRISLVNGPDDLAGVDLGSAGRRGVGTGGMVTKVESARIATEAGVATVLTSAANARAALDGEQVGTFFVPAEHRRPSSRQLWLAHATAGRGSVVLDPGAVRAVVTEKASLLPAGVVKVEGDFSAGDPVDLRDEDGVIVARGLVNYDAAEIPDLMGRSTRWLARELGSEYSREIVHRDDLVVLHNGDGDLPRD</sequence>
<comment type="pathway">
    <text evidence="8">Amino-acid biosynthesis; L-proline biosynthesis; L-glutamate 5-semialdehyde from L-glutamate: step 1/2.</text>
</comment>
<dbReference type="Pfam" id="PF01472">
    <property type="entry name" value="PUA"/>
    <property type="match status" value="1"/>
</dbReference>
<dbReference type="PRINTS" id="PR00474">
    <property type="entry name" value="GLU5KINASE"/>
</dbReference>
<dbReference type="NCBIfam" id="TIGR01027">
    <property type="entry name" value="proB"/>
    <property type="match status" value="1"/>
</dbReference>
<keyword evidence="1 8" id="KW-0963">Cytoplasm</keyword>
<evidence type="ECO:0000256" key="3">
    <source>
        <dbReference type="ARBA" id="ARBA00022650"/>
    </source>
</evidence>
<feature type="binding site" evidence="8">
    <location>
        <position position="156"/>
    </location>
    <ligand>
        <name>substrate</name>
    </ligand>
</feature>
<dbReference type="CDD" id="cd04242">
    <property type="entry name" value="AAK_G5K_ProB"/>
    <property type="match status" value="1"/>
</dbReference>
<keyword evidence="2 8" id="KW-0028">Amino-acid biosynthesis</keyword>
<dbReference type="PROSITE" id="PS50890">
    <property type="entry name" value="PUA"/>
    <property type="match status" value="1"/>
</dbReference>
<keyword evidence="3 8" id="KW-0641">Proline biosynthesis</keyword>
<feature type="domain" description="PUA" evidence="9">
    <location>
        <begin position="294"/>
        <end position="377"/>
    </location>
</feature>
<dbReference type="InterPro" id="IPR001048">
    <property type="entry name" value="Asp/Glu/Uridylate_kinase"/>
</dbReference>
<dbReference type="GO" id="GO:0004349">
    <property type="term" value="F:glutamate 5-kinase activity"/>
    <property type="evidence" value="ECO:0007669"/>
    <property type="project" value="UniProtKB-EC"/>
</dbReference>
<keyword evidence="7 8" id="KW-0067">ATP-binding</keyword>
<evidence type="ECO:0000256" key="4">
    <source>
        <dbReference type="ARBA" id="ARBA00022679"/>
    </source>
</evidence>
<keyword evidence="11" id="KW-1185">Reference proteome</keyword>
<dbReference type="PIRSF" id="PIRSF000729">
    <property type="entry name" value="GK"/>
    <property type="match status" value="1"/>
</dbReference>
<evidence type="ECO:0000313" key="10">
    <source>
        <dbReference type="EMBL" id="UPT23463.1"/>
    </source>
</evidence>
<dbReference type="InterPro" id="IPR002478">
    <property type="entry name" value="PUA"/>
</dbReference>
<feature type="binding site" evidence="8">
    <location>
        <begin position="188"/>
        <end position="189"/>
    </location>
    <ligand>
        <name>ATP</name>
        <dbReference type="ChEBI" id="CHEBI:30616"/>
    </ligand>
</feature>
<dbReference type="InterPro" id="IPR011529">
    <property type="entry name" value="Glu_5kinase"/>
</dbReference>
<dbReference type="PANTHER" id="PTHR43654">
    <property type="entry name" value="GLUTAMATE 5-KINASE"/>
    <property type="match status" value="1"/>
</dbReference>
<organism evidence="10 11">
    <name type="scientific">Thermobifida alba</name>
    <name type="common">Thermomonospora alba</name>
    <dbReference type="NCBI Taxonomy" id="53522"/>
    <lineage>
        <taxon>Bacteria</taxon>
        <taxon>Bacillati</taxon>
        <taxon>Actinomycetota</taxon>
        <taxon>Actinomycetes</taxon>
        <taxon>Streptosporangiales</taxon>
        <taxon>Nocardiopsidaceae</taxon>
        <taxon>Thermobifida</taxon>
    </lineage>
</organism>
<feature type="binding site" evidence="8">
    <location>
        <position position="168"/>
    </location>
    <ligand>
        <name>substrate</name>
    </ligand>
</feature>
<dbReference type="InterPro" id="IPR041739">
    <property type="entry name" value="G5K_ProB"/>
</dbReference>
<accession>A0ABY4LB47</accession>
<comment type="similarity">
    <text evidence="8">Belongs to the glutamate 5-kinase family.</text>
</comment>
<evidence type="ECO:0000313" key="11">
    <source>
        <dbReference type="Proteomes" id="UP000832041"/>
    </source>
</evidence>
<dbReference type="InterPro" id="IPR015947">
    <property type="entry name" value="PUA-like_sf"/>
</dbReference>
<reference evidence="10 11" key="1">
    <citation type="submission" date="2020-04" db="EMBL/GenBank/DDBJ databases">
        <title>Thermobifida alba genome sequencing and assembly.</title>
        <authorList>
            <person name="Luzics S."/>
            <person name="Horvath B."/>
            <person name="Nagy I."/>
            <person name="Toth A."/>
            <person name="Nagy I."/>
            <person name="Kukolya J."/>
        </authorList>
    </citation>
    <scope>NUCLEOTIDE SEQUENCE [LARGE SCALE GENOMIC DNA]</scope>
    <source>
        <strain evidence="10 11">DSM 43795</strain>
    </source>
</reference>
<keyword evidence="5 8" id="KW-0547">Nucleotide-binding</keyword>
<evidence type="ECO:0000256" key="6">
    <source>
        <dbReference type="ARBA" id="ARBA00022777"/>
    </source>
</evidence>
<dbReference type="InterPro" id="IPR036393">
    <property type="entry name" value="AceGlu_kinase-like_sf"/>
</dbReference>
<dbReference type="SMART" id="SM00359">
    <property type="entry name" value="PUA"/>
    <property type="match status" value="1"/>
</dbReference>
<comment type="subcellular location">
    <subcellularLocation>
        <location evidence="8">Cytoplasm</location>
    </subcellularLocation>
</comment>
<proteinExistence type="inferred from homology"/>
<evidence type="ECO:0000256" key="8">
    <source>
        <dbReference type="HAMAP-Rule" id="MF_00456"/>
    </source>
</evidence>
<keyword evidence="6 8" id="KW-0418">Kinase</keyword>